<dbReference type="Pfam" id="PF00126">
    <property type="entry name" value="HTH_1"/>
    <property type="match status" value="1"/>
</dbReference>
<dbReference type="InterPro" id="IPR005119">
    <property type="entry name" value="LysR_subst-bd"/>
</dbReference>
<name>A0ABS7YQR8_9VIBR</name>
<dbReference type="EMBL" id="JAIWIU010000116">
    <property type="protein sequence ID" value="MCA2017683.1"/>
    <property type="molecule type" value="Genomic_DNA"/>
</dbReference>
<accession>A0ABS7YQR8</accession>
<gene>
    <name evidence="6" type="ORF">LDJ79_16280</name>
</gene>
<dbReference type="PROSITE" id="PS50931">
    <property type="entry name" value="HTH_LYSR"/>
    <property type="match status" value="1"/>
</dbReference>
<dbReference type="PANTHER" id="PTHR30537:SF5">
    <property type="entry name" value="HTH-TYPE TRANSCRIPTIONAL ACTIVATOR TTDR-RELATED"/>
    <property type="match status" value="1"/>
</dbReference>
<feature type="domain" description="HTH lysR-type" evidence="5">
    <location>
        <begin position="12"/>
        <end position="69"/>
    </location>
</feature>
<dbReference type="InterPro" id="IPR058163">
    <property type="entry name" value="LysR-type_TF_proteobact-type"/>
</dbReference>
<dbReference type="Gene3D" id="3.40.190.290">
    <property type="match status" value="1"/>
</dbReference>
<dbReference type="RefSeq" id="WP_068712982.1">
    <property type="nucleotide sequence ID" value="NZ_AP014635.1"/>
</dbReference>
<dbReference type="Pfam" id="PF03466">
    <property type="entry name" value="LysR_substrate"/>
    <property type="match status" value="1"/>
</dbReference>
<dbReference type="InterPro" id="IPR000847">
    <property type="entry name" value="LysR_HTH_N"/>
</dbReference>
<dbReference type="InterPro" id="IPR036388">
    <property type="entry name" value="WH-like_DNA-bd_sf"/>
</dbReference>
<evidence type="ECO:0000256" key="1">
    <source>
        <dbReference type="ARBA" id="ARBA00009437"/>
    </source>
</evidence>
<organism evidence="6 7">
    <name type="scientific">Vibrio tritonius</name>
    <dbReference type="NCBI Taxonomy" id="1435069"/>
    <lineage>
        <taxon>Bacteria</taxon>
        <taxon>Pseudomonadati</taxon>
        <taxon>Pseudomonadota</taxon>
        <taxon>Gammaproteobacteria</taxon>
        <taxon>Vibrionales</taxon>
        <taxon>Vibrionaceae</taxon>
        <taxon>Vibrio</taxon>
    </lineage>
</organism>
<evidence type="ECO:0000256" key="3">
    <source>
        <dbReference type="ARBA" id="ARBA00023125"/>
    </source>
</evidence>
<evidence type="ECO:0000313" key="6">
    <source>
        <dbReference type="EMBL" id="MCA2017683.1"/>
    </source>
</evidence>
<dbReference type="Proteomes" id="UP001199044">
    <property type="component" value="Unassembled WGS sequence"/>
</dbReference>
<dbReference type="Gene3D" id="1.10.10.10">
    <property type="entry name" value="Winged helix-like DNA-binding domain superfamily/Winged helix DNA-binding domain"/>
    <property type="match status" value="1"/>
</dbReference>
<evidence type="ECO:0000256" key="4">
    <source>
        <dbReference type="ARBA" id="ARBA00023163"/>
    </source>
</evidence>
<evidence type="ECO:0000259" key="5">
    <source>
        <dbReference type="PROSITE" id="PS50931"/>
    </source>
</evidence>
<protein>
    <submittedName>
        <fullName evidence="6">LysR family transcriptional regulator</fullName>
    </submittedName>
</protein>
<dbReference type="SUPFAM" id="SSF46785">
    <property type="entry name" value="Winged helix' DNA-binding domain"/>
    <property type="match status" value="1"/>
</dbReference>
<sequence length="316" mass="35990">MKSQHSVREQFPLPQDLNVLITVVRQESFVLAAEELGVSPAYISKRIQILEKTVNTRLLHRTTRRVVLTEDGLRVFNQAIRILDSMDEMLDDLSQAKYEPRGQLSICTSFGFGRAKVAPIVSQLATSYPQLDIRLDVSDKNIDLVKSGYDLEIRVGGVLPEHHICKLLAKNRRVLCASPTYLAKHGTPHTLEELKKHSCLVLKEKISTTGIWNLANVKGEEVALRINSALSSNDGGIVKQWAIHDQGIILRSFWDIEDDLKQGRLIQLLPDYFQTADIWAIYPTRMTESAKLRVCIEFLQKSFQELSYDERAFFRD</sequence>
<keyword evidence="2" id="KW-0805">Transcription regulation</keyword>
<evidence type="ECO:0000313" key="7">
    <source>
        <dbReference type="Proteomes" id="UP001199044"/>
    </source>
</evidence>
<comment type="similarity">
    <text evidence="1">Belongs to the LysR transcriptional regulatory family.</text>
</comment>
<evidence type="ECO:0000256" key="2">
    <source>
        <dbReference type="ARBA" id="ARBA00023015"/>
    </source>
</evidence>
<comment type="caution">
    <text evidence="6">The sequence shown here is derived from an EMBL/GenBank/DDBJ whole genome shotgun (WGS) entry which is preliminary data.</text>
</comment>
<dbReference type="PANTHER" id="PTHR30537">
    <property type="entry name" value="HTH-TYPE TRANSCRIPTIONAL REGULATOR"/>
    <property type="match status" value="1"/>
</dbReference>
<dbReference type="SUPFAM" id="SSF53850">
    <property type="entry name" value="Periplasmic binding protein-like II"/>
    <property type="match status" value="1"/>
</dbReference>
<keyword evidence="7" id="KW-1185">Reference proteome</keyword>
<keyword evidence="4" id="KW-0804">Transcription</keyword>
<keyword evidence="3" id="KW-0238">DNA-binding</keyword>
<dbReference type="InterPro" id="IPR036390">
    <property type="entry name" value="WH_DNA-bd_sf"/>
</dbReference>
<reference evidence="7" key="1">
    <citation type="submission" date="2023-07" db="EMBL/GenBank/DDBJ databases">
        <title>Molecular identification of indigenous halophilic bacteria isolated from red sea cost, biodegradation of synthetic dyes and assessment of degraded metabolite toxicity.</title>
        <authorList>
            <person name="Chaieb K."/>
            <person name="Altayb H.N."/>
        </authorList>
    </citation>
    <scope>NUCLEOTIDE SEQUENCE [LARGE SCALE GENOMIC DNA]</scope>
    <source>
        <strain evidence="7">K20</strain>
    </source>
</reference>
<proteinExistence type="inferred from homology"/>